<comment type="subunit">
    <text evidence="2 5">Homopentamer.</text>
</comment>
<name>A0A7C1FRN3_THERO</name>
<comment type="caution">
    <text evidence="8">The sequence shown here is derived from an EMBL/GenBank/DDBJ whole genome shotgun (WGS) entry which is preliminary data.</text>
</comment>
<comment type="subcellular location">
    <subcellularLocation>
        <location evidence="5">Secreted</location>
    </subcellularLocation>
    <subcellularLocation>
        <location evidence="5">Bacterial flagellum</location>
    </subcellularLocation>
</comment>
<keyword evidence="5" id="KW-0964">Secreted</keyword>
<organism evidence="8">
    <name type="scientific">Thermomicrobium roseum</name>
    <dbReference type="NCBI Taxonomy" id="500"/>
    <lineage>
        <taxon>Bacteria</taxon>
        <taxon>Pseudomonadati</taxon>
        <taxon>Thermomicrobiota</taxon>
        <taxon>Thermomicrobia</taxon>
        <taxon>Thermomicrobiales</taxon>
        <taxon>Thermomicrobiaceae</taxon>
        <taxon>Thermomicrobium</taxon>
    </lineage>
</organism>
<dbReference type="Pfam" id="PF07195">
    <property type="entry name" value="FliD_C"/>
    <property type="match status" value="1"/>
</dbReference>
<keyword evidence="3 5" id="KW-0175">Coiled coil</keyword>
<evidence type="ECO:0000256" key="5">
    <source>
        <dbReference type="RuleBase" id="RU362066"/>
    </source>
</evidence>
<protein>
    <recommendedName>
        <fullName evidence="5">Flagellar hook-associated protein 2</fullName>
        <shortName evidence="5">HAP2</shortName>
    </recommendedName>
    <alternativeName>
        <fullName evidence="5">Flagellar cap protein</fullName>
    </alternativeName>
</protein>
<dbReference type="GO" id="GO:0009421">
    <property type="term" value="C:bacterial-type flagellum filament cap"/>
    <property type="evidence" value="ECO:0007669"/>
    <property type="project" value="InterPro"/>
</dbReference>
<feature type="domain" description="Flagellar hook-associated protein 2 C-terminal" evidence="7">
    <location>
        <begin position="325"/>
        <end position="642"/>
    </location>
</feature>
<dbReference type="InterPro" id="IPR040026">
    <property type="entry name" value="FliD"/>
</dbReference>
<evidence type="ECO:0000256" key="4">
    <source>
        <dbReference type="ARBA" id="ARBA00023143"/>
    </source>
</evidence>
<gene>
    <name evidence="8" type="ORF">ENP47_00310</name>
</gene>
<evidence type="ECO:0000259" key="7">
    <source>
        <dbReference type="Pfam" id="PF07195"/>
    </source>
</evidence>
<keyword evidence="8" id="KW-0966">Cell projection</keyword>
<reference evidence="8" key="1">
    <citation type="journal article" date="2020" name="mSystems">
        <title>Genome- and Community-Level Interaction Insights into Carbon Utilization and Element Cycling Functions of Hydrothermarchaeota in Hydrothermal Sediment.</title>
        <authorList>
            <person name="Zhou Z."/>
            <person name="Liu Y."/>
            <person name="Xu W."/>
            <person name="Pan J."/>
            <person name="Luo Z.H."/>
            <person name="Li M."/>
        </authorList>
    </citation>
    <scope>NUCLEOTIDE SEQUENCE [LARGE SCALE GENOMIC DNA]</scope>
    <source>
        <strain evidence="8">SpSt-222</strain>
    </source>
</reference>
<dbReference type="InterPro" id="IPR010809">
    <property type="entry name" value="FliD_C"/>
</dbReference>
<dbReference type="Gene3D" id="3.30.70.2120">
    <property type="match status" value="2"/>
</dbReference>
<feature type="domain" description="Flagellar hook-associated protein 2 N-terminal" evidence="6">
    <location>
        <begin position="10"/>
        <end position="106"/>
    </location>
</feature>
<dbReference type="AlphaFoldDB" id="A0A7C1FRN3"/>
<dbReference type="Pfam" id="PF02465">
    <property type="entry name" value="FliD_N"/>
    <property type="match status" value="1"/>
</dbReference>
<dbReference type="GO" id="GO:0009424">
    <property type="term" value="C:bacterial-type flagellum hook"/>
    <property type="evidence" value="ECO:0007669"/>
    <property type="project" value="UniProtKB-UniRule"/>
</dbReference>
<dbReference type="PANTHER" id="PTHR30288:SF0">
    <property type="entry name" value="FLAGELLAR HOOK-ASSOCIATED PROTEIN 2"/>
    <property type="match status" value="1"/>
</dbReference>
<evidence type="ECO:0000313" key="8">
    <source>
        <dbReference type="EMBL" id="HEF64046.1"/>
    </source>
</evidence>
<evidence type="ECO:0000256" key="3">
    <source>
        <dbReference type="ARBA" id="ARBA00023054"/>
    </source>
</evidence>
<dbReference type="PANTHER" id="PTHR30288">
    <property type="entry name" value="FLAGELLAR CAP/ASSEMBLY PROTEIN FLID"/>
    <property type="match status" value="1"/>
</dbReference>
<dbReference type="EMBL" id="DSJL01000001">
    <property type="protein sequence ID" value="HEF64046.1"/>
    <property type="molecule type" value="Genomic_DNA"/>
</dbReference>
<dbReference type="InterPro" id="IPR003481">
    <property type="entry name" value="FliD_N"/>
</dbReference>
<keyword evidence="8" id="KW-0282">Flagellum</keyword>
<dbReference type="Pfam" id="PF07196">
    <property type="entry name" value="Flagellin_IN"/>
    <property type="match status" value="2"/>
</dbReference>
<sequence>MSITFDGLASGLNTQEIISKLLQLEQQPINRLNQRKQQIQKERDAWKDLGTRLQNLASALSSLLQRSTVVGFTVRPSDSNAPFTASARPGAVAGTYSIQIQQLATATTLRSTGPIGAEIDPNAVLNNTNLRSSVTAGSFTINGVAITVDPAVDTLNDVVNRINASGAGVVASLVTVDGRLRLKIEAATAGGPLQLGALGDTSNFLSVTSLLGAPRTGDAIAGTRSLAAVKTSVPLNQAMLATPVSGAGTLTINGVAINYDPAVDSLSTILNRINSSNAGVTASYDATSDRVVLTAKTTGSLRITVSDTGNLAAALGLDPNQQQLGQNAVYSLDGGATWQYSTSNTISDVIPGVTLTLTRTTSSPYSFTVEPNADAAVSAVKRFVEQFNSVLSFIAEKTAYDATTKTAGTLLGDSAVRAVESTLRRLVTSPAIGVSGRYRTLADIGISFGAVGSAVGSTGQLQLDENKLRAALQENPDAVFELFGATSRATLTTSGDIVRIAGTPRPPASGRYVITSDGTGNLTAQFYDQANQLLWSATGTITAGGSNTTLVPGLTLSAATTLTGATSEISVTQQEGVFTQLSRYLNGILGRDGLVRVRGDAFEQQLRTLDQQIDRYQQRLDDRKAQLVRQFATLERMLAEIQAQGTQLQGQIVKMLSAS</sequence>
<comment type="similarity">
    <text evidence="1 5">Belongs to the FliD family.</text>
</comment>
<proteinExistence type="inferred from homology"/>
<comment type="function">
    <text evidence="5">Required for morphogenesis and for the elongation of the flagellar filament by facilitating polymerization of the flagellin monomers at the tip of growing filament. Forms a capping structure, which prevents flagellin subunits (transported through the central channel of the flagellum) from leaking out without polymerization at the distal end.</text>
</comment>
<dbReference type="InterPro" id="IPR010810">
    <property type="entry name" value="Flagellin_hook_IN_motif"/>
</dbReference>
<accession>A0A7C1FRN3</accession>
<dbReference type="GO" id="GO:0007155">
    <property type="term" value="P:cell adhesion"/>
    <property type="evidence" value="ECO:0007669"/>
    <property type="project" value="InterPro"/>
</dbReference>
<keyword evidence="8" id="KW-0969">Cilium</keyword>
<evidence type="ECO:0000256" key="1">
    <source>
        <dbReference type="ARBA" id="ARBA00009764"/>
    </source>
</evidence>
<feature type="coiled-coil region" evidence="5">
    <location>
        <begin position="599"/>
        <end position="644"/>
    </location>
</feature>
<dbReference type="GO" id="GO:0005576">
    <property type="term" value="C:extracellular region"/>
    <property type="evidence" value="ECO:0007669"/>
    <property type="project" value="UniProtKB-SubCell"/>
</dbReference>
<evidence type="ECO:0000259" key="6">
    <source>
        <dbReference type="Pfam" id="PF02465"/>
    </source>
</evidence>
<dbReference type="GO" id="GO:0071973">
    <property type="term" value="P:bacterial-type flagellum-dependent cell motility"/>
    <property type="evidence" value="ECO:0007669"/>
    <property type="project" value="TreeGrafter"/>
</dbReference>
<keyword evidence="4 5" id="KW-0975">Bacterial flagellum</keyword>
<evidence type="ECO:0000256" key="2">
    <source>
        <dbReference type="ARBA" id="ARBA00011255"/>
    </source>
</evidence>